<dbReference type="Pfam" id="PF14686">
    <property type="entry name" value="fn3_3"/>
    <property type="match status" value="1"/>
</dbReference>
<feature type="domain" description="Rhamnogalacturonan lyase" evidence="4">
    <location>
        <begin position="141"/>
        <end position="297"/>
    </location>
</feature>
<comment type="caution">
    <text evidence="6">The sequence shown here is derived from an EMBL/GenBank/DDBJ whole genome shotgun (WGS) entry which is preliminary data.</text>
</comment>
<name>A0ABR3S3M6_9PLEO</name>
<evidence type="ECO:0000256" key="3">
    <source>
        <dbReference type="ARBA" id="ARBA00023326"/>
    </source>
</evidence>
<dbReference type="InterPro" id="IPR008979">
    <property type="entry name" value="Galactose-bd-like_sf"/>
</dbReference>
<sequence length="301" mass="32319">MALNNGSVADARTRAAQERLTFPYAFLNDTAYHSRGSVKGKLTLSDGRPAAGAAVFLGDTNTSTRPLVQGSGYYYTTFASADGSFSIPNIRSGSYGLIAASNGGSIGDVYTNFTSSITISKDKTTDLGSKTWTVPSTRKKIFQIGSFDKKATGFTNSGPHVHGLTEKSPANLTFTVGTSKTSDWYYASSKLGSWDVIFNATAPSKTAKALLSVSLAGYSQSTSLTIYLNGNKAIGTISKDTLTSDPALYRSGTISGEWRFLQYEVAAADLVEGKNVLSFTTDRYTLWRGILWDTIILEWVL</sequence>
<evidence type="ECO:0000313" key="7">
    <source>
        <dbReference type="Proteomes" id="UP001521222"/>
    </source>
</evidence>
<dbReference type="InterPro" id="IPR029411">
    <property type="entry name" value="RG-lyase_III"/>
</dbReference>
<evidence type="ECO:0000256" key="1">
    <source>
        <dbReference type="ARBA" id="ARBA00022729"/>
    </source>
</evidence>
<dbReference type="Gene3D" id="2.60.120.260">
    <property type="entry name" value="Galactose-binding domain-like"/>
    <property type="match status" value="1"/>
</dbReference>
<keyword evidence="2" id="KW-0119">Carbohydrate metabolism</keyword>
<gene>
    <name evidence="6" type="ORF">SLS59_000915</name>
</gene>
<dbReference type="Proteomes" id="UP001521222">
    <property type="component" value="Unassembled WGS sequence"/>
</dbReference>
<keyword evidence="7" id="KW-1185">Reference proteome</keyword>
<feature type="domain" description="Rhamnogalacturonan lyase" evidence="5">
    <location>
        <begin position="47"/>
        <end position="127"/>
    </location>
</feature>
<accession>A0ABR3S3M6</accession>
<dbReference type="PANTHER" id="PTHR32018:SF1">
    <property type="entry name" value="RHAMNOGALACTURONAN ENDOLYASE"/>
    <property type="match status" value="1"/>
</dbReference>
<keyword evidence="3" id="KW-0624">Polysaccharide degradation</keyword>
<evidence type="ECO:0000313" key="6">
    <source>
        <dbReference type="EMBL" id="KAL1611274.1"/>
    </source>
</evidence>
<dbReference type="SUPFAM" id="SSF49785">
    <property type="entry name" value="Galactose-binding domain-like"/>
    <property type="match status" value="1"/>
</dbReference>
<dbReference type="InterPro" id="IPR029413">
    <property type="entry name" value="RG-lyase_II"/>
</dbReference>
<dbReference type="Gene3D" id="2.60.40.1120">
    <property type="entry name" value="Carboxypeptidase-like, regulatory domain"/>
    <property type="match status" value="1"/>
</dbReference>
<dbReference type="Pfam" id="PF14683">
    <property type="entry name" value="CBM-like"/>
    <property type="match status" value="1"/>
</dbReference>
<evidence type="ECO:0000256" key="2">
    <source>
        <dbReference type="ARBA" id="ARBA00023277"/>
    </source>
</evidence>
<reference evidence="6 7" key="1">
    <citation type="submission" date="2024-02" db="EMBL/GenBank/DDBJ databases">
        <title>De novo assembly and annotation of 12 fungi associated with fruit tree decline syndrome in Ontario, Canada.</title>
        <authorList>
            <person name="Sulman M."/>
            <person name="Ellouze W."/>
            <person name="Ilyukhin E."/>
        </authorList>
    </citation>
    <scope>NUCLEOTIDE SEQUENCE [LARGE SCALE GENOMIC DNA]</scope>
    <source>
        <strain evidence="6 7">M97-236</strain>
    </source>
</reference>
<evidence type="ECO:0000259" key="5">
    <source>
        <dbReference type="Pfam" id="PF14686"/>
    </source>
</evidence>
<dbReference type="InterPro" id="IPR051850">
    <property type="entry name" value="Polysacch_Lyase_4"/>
</dbReference>
<protein>
    <recommendedName>
        <fullName evidence="8">Rhamnogalacturonan endolyase</fullName>
    </recommendedName>
</protein>
<dbReference type="InterPro" id="IPR013784">
    <property type="entry name" value="Carb-bd-like_fold"/>
</dbReference>
<dbReference type="CDD" id="cd10316">
    <property type="entry name" value="RGL4_M"/>
    <property type="match status" value="1"/>
</dbReference>
<dbReference type="PANTHER" id="PTHR32018">
    <property type="entry name" value="RHAMNOGALACTURONATE LYASE FAMILY PROTEIN"/>
    <property type="match status" value="1"/>
</dbReference>
<proteinExistence type="predicted"/>
<evidence type="ECO:0008006" key="8">
    <source>
        <dbReference type="Google" id="ProtNLM"/>
    </source>
</evidence>
<dbReference type="EMBL" id="JAKIXB020000002">
    <property type="protein sequence ID" value="KAL1611274.1"/>
    <property type="molecule type" value="Genomic_DNA"/>
</dbReference>
<organism evidence="6 7">
    <name type="scientific">Nothophoma quercina</name>
    <dbReference type="NCBI Taxonomy" id="749835"/>
    <lineage>
        <taxon>Eukaryota</taxon>
        <taxon>Fungi</taxon>
        <taxon>Dikarya</taxon>
        <taxon>Ascomycota</taxon>
        <taxon>Pezizomycotina</taxon>
        <taxon>Dothideomycetes</taxon>
        <taxon>Pleosporomycetidae</taxon>
        <taxon>Pleosporales</taxon>
        <taxon>Pleosporineae</taxon>
        <taxon>Didymellaceae</taxon>
        <taxon>Nothophoma</taxon>
    </lineage>
</organism>
<evidence type="ECO:0000259" key="4">
    <source>
        <dbReference type="Pfam" id="PF14683"/>
    </source>
</evidence>
<keyword evidence="1" id="KW-0732">Signal</keyword>
<dbReference type="SUPFAM" id="SSF49452">
    <property type="entry name" value="Starch-binding domain-like"/>
    <property type="match status" value="1"/>
</dbReference>